<dbReference type="PANTHER" id="PTHR42305:SF1">
    <property type="entry name" value="MEMBRANE PROTEIN RV1733C-RELATED"/>
    <property type="match status" value="1"/>
</dbReference>
<evidence type="ECO:0000313" key="2">
    <source>
        <dbReference type="EMBL" id="MED7827979.1"/>
    </source>
</evidence>
<protein>
    <submittedName>
        <fullName evidence="2">Uncharacterized protein</fullName>
    </submittedName>
</protein>
<accession>A0ABU7FY27</accession>
<gene>
    <name evidence="2" type="ORF">VXC91_40360</name>
</gene>
<dbReference type="PANTHER" id="PTHR42305">
    <property type="entry name" value="MEMBRANE PROTEIN RV1733C-RELATED"/>
    <property type="match status" value="1"/>
</dbReference>
<reference evidence="2" key="1">
    <citation type="submission" date="2024-01" db="EMBL/GenBank/DDBJ databases">
        <title>First draft genome sequence data of TA4-1, the type strain of Gram-positive actinobacterium Streptomyces chiangmaiensis.</title>
        <authorList>
            <person name="Yasawong M."/>
            <person name="Nantapong N."/>
        </authorList>
    </citation>
    <scope>NUCLEOTIDE SEQUENCE</scope>
    <source>
        <strain evidence="2">TA4-1</strain>
    </source>
</reference>
<evidence type="ECO:0000313" key="3">
    <source>
        <dbReference type="Proteomes" id="UP001333996"/>
    </source>
</evidence>
<dbReference type="RefSeq" id="WP_329512344.1">
    <property type="nucleotide sequence ID" value="NZ_BAAAYZ010000059.1"/>
</dbReference>
<organism evidence="2 3">
    <name type="scientific">Streptomyces chiangmaiensis</name>
    <dbReference type="NCBI Taxonomy" id="766497"/>
    <lineage>
        <taxon>Bacteria</taxon>
        <taxon>Bacillati</taxon>
        <taxon>Actinomycetota</taxon>
        <taxon>Actinomycetes</taxon>
        <taxon>Kitasatosporales</taxon>
        <taxon>Streptomycetaceae</taxon>
        <taxon>Streptomyces</taxon>
    </lineage>
</organism>
<name>A0ABU7FY27_9ACTN</name>
<feature type="region of interest" description="Disordered" evidence="1">
    <location>
        <begin position="98"/>
        <end position="157"/>
    </location>
</feature>
<dbReference type="Proteomes" id="UP001333996">
    <property type="component" value="Unassembled WGS sequence"/>
</dbReference>
<dbReference type="EMBL" id="JAYWVC010000294">
    <property type="protein sequence ID" value="MED7827979.1"/>
    <property type="molecule type" value="Genomic_DNA"/>
</dbReference>
<dbReference type="InterPro" id="IPR039708">
    <property type="entry name" value="MT1774/Rv1733c-like"/>
</dbReference>
<sequence length="194" mass="21093">MMRRTHRTAVRCWRLRRNPLRRRSDVVEAWVVLIAWALAVVGGVLAGVVSASAVASGLARERAGQQKVSAVVTQDTADDGPARTLEFPQIRATVSWTAPDGSVHHRADPGAAKRRRRDPHHRLDQRARRTGLRSALPREGCLPSDGRGRAGRGRRGRLERTVRAVAASMREKIRSLISATGPSHCTAGVARAAG</sequence>
<comment type="caution">
    <text evidence="2">The sequence shown here is derived from an EMBL/GenBank/DDBJ whole genome shotgun (WGS) entry which is preliminary data.</text>
</comment>
<keyword evidence="3" id="KW-1185">Reference proteome</keyword>
<proteinExistence type="predicted"/>
<evidence type="ECO:0000256" key="1">
    <source>
        <dbReference type="SAM" id="MobiDB-lite"/>
    </source>
</evidence>